<gene>
    <name evidence="2" type="ORF">BKG76_18225</name>
</gene>
<dbReference type="RefSeq" id="WP_070939349.1">
    <property type="nucleotide sequence ID" value="NZ_MLIK01000019.1"/>
</dbReference>
<accession>A0A1S1L6Z7</accession>
<organism evidence="2 3">
    <name type="scientific">Mycobacteroides franklinii</name>
    <dbReference type="NCBI Taxonomy" id="948102"/>
    <lineage>
        <taxon>Bacteria</taxon>
        <taxon>Bacillati</taxon>
        <taxon>Actinomycetota</taxon>
        <taxon>Actinomycetes</taxon>
        <taxon>Mycobacteriales</taxon>
        <taxon>Mycobacteriaceae</taxon>
        <taxon>Mycobacteroides</taxon>
    </lineage>
</organism>
<proteinExistence type="predicted"/>
<dbReference type="GO" id="GO:0016740">
    <property type="term" value="F:transferase activity"/>
    <property type="evidence" value="ECO:0007669"/>
    <property type="project" value="UniProtKB-KW"/>
</dbReference>
<dbReference type="EMBL" id="MLIK01000019">
    <property type="protein sequence ID" value="OHU22919.1"/>
    <property type="molecule type" value="Genomic_DNA"/>
</dbReference>
<dbReference type="InterPro" id="IPR036230">
    <property type="entry name" value="LeuA_allosteric_dom_sf"/>
</dbReference>
<dbReference type="Gene3D" id="3.30.160.270">
    <property type="match status" value="1"/>
</dbReference>
<comment type="caution">
    <text evidence="2">The sequence shown here is derived from an EMBL/GenBank/DDBJ whole genome shotgun (WGS) entry which is preliminary data.</text>
</comment>
<protein>
    <recommendedName>
        <fullName evidence="4">2-isopropylmalate synthase LeuA allosteric (dimerisation) domain-containing protein</fullName>
    </recommendedName>
</protein>
<evidence type="ECO:0000256" key="1">
    <source>
        <dbReference type="ARBA" id="ARBA00022679"/>
    </source>
</evidence>
<dbReference type="OrthoDB" id="4773719at2"/>
<dbReference type="SUPFAM" id="SSF110921">
    <property type="entry name" value="2-isopropylmalate synthase LeuA, allosteric (dimerisation) domain"/>
    <property type="match status" value="1"/>
</dbReference>
<dbReference type="Proteomes" id="UP000179616">
    <property type="component" value="Unassembled WGS sequence"/>
</dbReference>
<evidence type="ECO:0008006" key="4">
    <source>
        <dbReference type="Google" id="ProtNLM"/>
    </source>
</evidence>
<sequence length="149" mass="15944">MFSHTTISPQIDPFTARFGVPLPRGLREEASDMSWASFCQTYERSGGALKLGQWSEANGTYQATLAIDECIESSTVSACGPMAALTAMLSERGIQMETLSFHQMHDGDETCTFVYGTNGSGTAWAMGRAHDATTSSLKAVTACANRLAC</sequence>
<evidence type="ECO:0000313" key="3">
    <source>
        <dbReference type="Proteomes" id="UP000179616"/>
    </source>
</evidence>
<keyword evidence="1" id="KW-0808">Transferase</keyword>
<name>A0A1S1L6Z7_9MYCO</name>
<dbReference type="STRING" id="948102.BKG76_18225"/>
<reference evidence="2 3" key="1">
    <citation type="submission" date="2016-10" db="EMBL/GenBank/DDBJ databases">
        <title>Evaluation of Human, Veterinary and Environmental Mycobacterium chelonae Isolates by Core Genome Phylogenomic Analysis, Targeted Gene Comparison, and Anti-microbial Susceptibility Patterns: A Tale of Mistaken Identities.</title>
        <authorList>
            <person name="Fogelson S.B."/>
            <person name="Camus A.C."/>
            <person name="Lorenz W."/>
            <person name="Vasireddy R."/>
            <person name="Vasireddy S."/>
            <person name="Smith T."/>
            <person name="Brown-Elliott B.A."/>
            <person name="Wallace R.J.Jr."/>
            <person name="Hasan N.A."/>
            <person name="Reischl U."/>
            <person name="Sanchez S."/>
        </authorList>
    </citation>
    <scope>NUCLEOTIDE SEQUENCE [LARGE SCALE GENOMIC DNA]</scope>
    <source>
        <strain evidence="2 3">1559</strain>
    </source>
</reference>
<dbReference type="GeneID" id="57168752"/>
<dbReference type="AlphaFoldDB" id="A0A1S1L6Z7"/>
<evidence type="ECO:0000313" key="2">
    <source>
        <dbReference type="EMBL" id="OHU22919.1"/>
    </source>
</evidence>